<evidence type="ECO:0000259" key="4">
    <source>
        <dbReference type="SMART" id="SM00382"/>
    </source>
</evidence>
<evidence type="ECO:0000313" key="6">
    <source>
        <dbReference type="Proteomes" id="UP000838412"/>
    </source>
</evidence>
<sequence>MEHLKTATTALKALMELGYPLELQRVVNYLENLGSKDEVIQFDNEDALSSFLQKYPSMFWVQGSKVFPAQMKPKGKLKSSPQTQSQQSHSKVQTVSDSNDTLARQQEQKICEVEGDKKKSRIVDADDNVDQAARLEEDSIRAIAAVLKREGPMRLKALLRSVHGLPSELRSFVGKDKESVIEFILEHPDVFLIDDDDVVFHESTVHKEAVQQFKSVLQSKGKLPVNKLTGLISTFRYKTEILWFIGGSPSAVEKFLRGYPNTFRVDDSGTVSLINTKTKQPASTSACSAAKSKSTNNTTKVAVKLKVPHGMSEQPKVNKENKLLQEGVKHFKGVLQVKGSMPMDRLFGHVNQCRNEVKRAIGTYEKEVKKFLLNYPEVFSISKKGNVQLVSSKGKQQQVNPGKDKLLSGKSTSNIKCGTKQKTKDVCTKSTIVPSEETLQEAKLDNITKKTVDYFKVILSKKGPSTIHVLSTYFGQCGEDIRMHVGSTKEGLTKFLREHPQMFKIDEKTDHIAHIDTAALQGVDELATNAQKDRNDLLVQDISRSSCHNWFNPPKSHDSEVKHTVDQIDPVENQEEPDEEVDPVDVKRETSELIFDLVQRCGEISFSSLQGYINLLSEDRQECIKDRGGLLSFLEHDQRFKIDHVSESISLKRLEETEPDSLTNTDKKEQQHLSTEASVKEEVEKTDISIDEPSMKAGNCDAENQHTPNREPGDDTGTSLLKTSHTTEDQHDCVDVSTVVTPSDLVTSETNVDISVSPVQTLSMLAGSDLNQEQTSCDSATAVPTATVHPMAVTNDSSLLSTEDGSRMDHDSRPVGVSSDDLSTESRMNVAVQTEETGTVSQVSQSSTAEDTDSLLPSSVDRTQARSTSDPVQGRPLHLLVGEDGTRVWENSGQQDMQPLTAVCPTEGIVPVANPPGLPDDFTSLLPMFKDNLRPIQDSLVEVEMDIGRVPIARYYSPESPLLAATRLSEQTLTRETLETILFALPLERSAIGQGRVLLRGSFHWISTLKNSLGEVVGLTLRRGHAVPGCLDLLWDVVTSGTSTLIVGRPCSGKTTLLREWARVLSDVCYRRVIVVDTLNEIAGGDDIPHSGIGGARRVQVHNRCEQVSQLQTAARNHSPDCIIVDEVQTQEEVNALQAIRLTGVQVVAGVCAGCLTDLLHNSVMRGLLGLSDPPSSTSAPLGVSQQPLTFLQTLPVFQTAVTIHNRDTVSVYPDIASFVRVWLSEGRFPLAQHRKRVVTRDRETEL</sequence>
<dbReference type="GO" id="GO:0005524">
    <property type="term" value="F:ATP binding"/>
    <property type="evidence" value="ECO:0007669"/>
    <property type="project" value="UniProtKB-KW"/>
</dbReference>
<accession>A0A8K0EW85</accession>
<dbReference type="Gene3D" id="3.40.50.300">
    <property type="entry name" value="P-loop containing nucleotide triphosphate hydrolases"/>
    <property type="match status" value="1"/>
</dbReference>
<gene>
    <name evidence="5" type="primary">Hypp3196</name>
    <name evidence="5" type="ORF">BLAG_LOCUS19490</name>
</gene>
<dbReference type="OrthoDB" id="26838at2759"/>
<evidence type="ECO:0000256" key="1">
    <source>
        <dbReference type="ARBA" id="ARBA00022741"/>
    </source>
</evidence>
<feature type="compositionally biased region" description="Polar residues" evidence="3">
    <location>
        <begin position="825"/>
        <end position="838"/>
    </location>
</feature>
<dbReference type="Pfam" id="PF23713">
    <property type="entry name" value="WHD_Egal"/>
    <property type="match status" value="4"/>
</dbReference>
<feature type="compositionally biased region" description="Polar residues" evidence="3">
    <location>
        <begin position="91"/>
        <end position="103"/>
    </location>
</feature>
<name>A0A8K0EW85_BRALA</name>
<feature type="domain" description="AAA+ ATPase" evidence="4">
    <location>
        <begin position="1040"/>
        <end position="1217"/>
    </location>
</feature>
<dbReference type="InterPro" id="IPR056589">
    <property type="entry name" value="WH_Egal-1"/>
</dbReference>
<keyword evidence="1" id="KW-0547">Nucleotide-binding</keyword>
<feature type="compositionally biased region" description="Basic and acidic residues" evidence="3">
    <location>
        <begin position="678"/>
        <end position="688"/>
    </location>
</feature>
<evidence type="ECO:0000256" key="3">
    <source>
        <dbReference type="SAM" id="MobiDB-lite"/>
    </source>
</evidence>
<dbReference type="Proteomes" id="UP000838412">
    <property type="component" value="Chromosome 5"/>
</dbReference>
<dbReference type="InterPro" id="IPR027417">
    <property type="entry name" value="P-loop_NTPase"/>
</dbReference>
<evidence type="ECO:0000256" key="2">
    <source>
        <dbReference type="ARBA" id="ARBA00022840"/>
    </source>
</evidence>
<dbReference type="PANTHER" id="PTHR20953:SF3">
    <property type="entry name" value="P-LOOP CONTAINING NUCLEOSIDE TRIPHOSPHATE HYDROLASES SUPERFAMILY PROTEIN"/>
    <property type="match status" value="1"/>
</dbReference>
<dbReference type="AlphaFoldDB" id="A0A8K0EW85"/>
<reference evidence="5" key="1">
    <citation type="submission" date="2022-01" db="EMBL/GenBank/DDBJ databases">
        <authorList>
            <person name="Braso-Vives M."/>
        </authorList>
    </citation>
    <scope>NUCLEOTIDE SEQUENCE</scope>
</reference>
<dbReference type="InterPro" id="IPR045735">
    <property type="entry name" value="Spore_III_AA_AAA+_ATPase"/>
</dbReference>
<feature type="region of interest" description="Disordered" evidence="3">
    <location>
        <begin position="71"/>
        <end position="103"/>
    </location>
</feature>
<dbReference type="EMBL" id="OV696690">
    <property type="protein sequence ID" value="CAH1265544.1"/>
    <property type="molecule type" value="Genomic_DNA"/>
</dbReference>
<evidence type="ECO:0000313" key="5">
    <source>
        <dbReference type="EMBL" id="CAH1265544.1"/>
    </source>
</evidence>
<keyword evidence="6" id="KW-1185">Reference proteome</keyword>
<feature type="region of interest" description="Disordered" evidence="3">
    <location>
        <begin position="656"/>
        <end position="729"/>
    </location>
</feature>
<dbReference type="PANTHER" id="PTHR20953">
    <property type="entry name" value="KINASE-RELATED"/>
    <property type="match status" value="1"/>
</dbReference>
<proteinExistence type="predicted"/>
<feature type="compositionally biased region" description="Basic and acidic residues" evidence="3">
    <location>
        <begin position="804"/>
        <end position="813"/>
    </location>
</feature>
<feature type="compositionally biased region" description="Low complexity" evidence="3">
    <location>
        <begin position="79"/>
        <end position="90"/>
    </location>
</feature>
<keyword evidence="2" id="KW-0067">ATP-binding</keyword>
<organism evidence="5 6">
    <name type="scientific">Branchiostoma lanceolatum</name>
    <name type="common">Common lancelet</name>
    <name type="synonym">Amphioxus lanceolatum</name>
    <dbReference type="NCBI Taxonomy" id="7740"/>
    <lineage>
        <taxon>Eukaryota</taxon>
        <taxon>Metazoa</taxon>
        <taxon>Chordata</taxon>
        <taxon>Cephalochordata</taxon>
        <taxon>Leptocardii</taxon>
        <taxon>Amphioxiformes</taxon>
        <taxon>Branchiostomatidae</taxon>
        <taxon>Branchiostoma</taxon>
    </lineage>
</organism>
<dbReference type="SUPFAM" id="SSF52540">
    <property type="entry name" value="P-loop containing nucleoside triphosphate hydrolases"/>
    <property type="match status" value="1"/>
</dbReference>
<feature type="compositionally biased region" description="Low complexity" evidence="3">
    <location>
        <begin position="839"/>
        <end position="848"/>
    </location>
</feature>
<feature type="region of interest" description="Disordered" evidence="3">
    <location>
        <begin position="797"/>
        <end position="877"/>
    </location>
</feature>
<dbReference type="InterPro" id="IPR003593">
    <property type="entry name" value="AAA+_ATPase"/>
</dbReference>
<dbReference type="SMART" id="SM00382">
    <property type="entry name" value="AAA"/>
    <property type="match status" value="1"/>
</dbReference>
<dbReference type="Pfam" id="PF19568">
    <property type="entry name" value="Spore_III_AA"/>
    <property type="match status" value="1"/>
</dbReference>
<feature type="compositionally biased region" description="Polar residues" evidence="3">
    <location>
        <begin position="855"/>
        <end position="871"/>
    </location>
</feature>
<protein>
    <submittedName>
        <fullName evidence="5">Hypp3196 protein</fullName>
    </submittedName>
</protein>